<dbReference type="EMBL" id="FNXT01000042">
    <property type="protein sequence ID" value="SZX60008.1"/>
    <property type="molecule type" value="Genomic_DNA"/>
</dbReference>
<evidence type="ECO:0000256" key="1">
    <source>
        <dbReference type="ARBA" id="ARBA00022448"/>
    </source>
</evidence>
<dbReference type="InterPro" id="IPR001486">
    <property type="entry name" value="Hemoglobin_trunc"/>
</dbReference>
<evidence type="ECO:0000256" key="3">
    <source>
        <dbReference type="ARBA" id="ARBA00022723"/>
    </source>
</evidence>
<dbReference type="GO" id="GO:0020037">
    <property type="term" value="F:heme binding"/>
    <property type="evidence" value="ECO:0007669"/>
    <property type="project" value="InterPro"/>
</dbReference>
<gene>
    <name evidence="6" type="ORF">BQ4739_LOCUS595</name>
</gene>
<evidence type="ECO:0000256" key="5">
    <source>
        <dbReference type="SAM" id="MobiDB-lite"/>
    </source>
</evidence>
<dbReference type="InterPro" id="IPR009050">
    <property type="entry name" value="Globin-like_sf"/>
</dbReference>
<keyword evidence="7" id="KW-1185">Reference proteome</keyword>
<protein>
    <submittedName>
        <fullName evidence="6">Uncharacterized protein</fullName>
    </submittedName>
</protein>
<sequence>MDLPLITEATNDYYRSIYADPLLGPIFRGVNMVVLRQHVSYFIHQVTMFDAPMTERQLDYLRKVHKPVIARHNVSQTHYDLMLGHLVEAMRTNGAQEHHLDMVQAKMQPLRDMFPPPNAISDTPADGTVVLRHPQCPFPHMHQGQQQQQQQQLSLYAGHPGQAGSVDTDGSSMQCGSSICTDYEHKEQQQACSAKPKVKAWAKRMLRSLRGKNTA</sequence>
<evidence type="ECO:0000256" key="4">
    <source>
        <dbReference type="ARBA" id="ARBA00023004"/>
    </source>
</evidence>
<evidence type="ECO:0000256" key="2">
    <source>
        <dbReference type="ARBA" id="ARBA00022617"/>
    </source>
</evidence>
<keyword evidence="3" id="KW-0479">Metal-binding</keyword>
<keyword evidence="1" id="KW-0813">Transport</keyword>
<proteinExistence type="predicted"/>
<evidence type="ECO:0000313" key="6">
    <source>
        <dbReference type="EMBL" id="SZX60008.1"/>
    </source>
</evidence>
<dbReference type="InterPro" id="IPR012292">
    <property type="entry name" value="Globin/Proto"/>
</dbReference>
<dbReference type="Pfam" id="PF01152">
    <property type="entry name" value="Bac_globin"/>
    <property type="match status" value="1"/>
</dbReference>
<name>A0A383V342_TETOB</name>
<dbReference type="Gene3D" id="1.10.490.10">
    <property type="entry name" value="Globins"/>
    <property type="match status" value="1"/>
</dbReference>
<keyword evidence="2" id="KW-0349">Heme</keyword>
<organism evidence="6 7">
    <name type="scientific">Tetradesmus obliquus</name>
    <name type="common">Green alga</name>
    <name type="synonym">Acutodesmus obliquus</name>
    <dbReference type="NCBI Taxonomy" id="3088"/>
    <lineage>
        <taxon>Eukaryota</taxon>
        <taxon>Viridiplantae</taxon>
        <taxon>Chlorophyta</taxon>
        <taxon>core chlorophytes</taxon>
        <taxon>Chlorophyceae</taxon>
        <taxon>CS clade</taxon>
        <taxon>Sphaeropleales</taxon>
        <taxon>Scenedesmaceae</taxon>
        <taxon>Tetradesmus</taxon>
    </lineage>
</organism>
<dbReference type="SUPFAM" id="SSF46458">
    <property type="entry name" value="Globin-like"/>
    <property type="match status" value="1"/>
</dbReference>
<evidence type="ECO:0000313" key="7">
    <source>
        <dbReference type="Proteomes" id="UP000256970"/>
    </source>
</evidence>
<dbReference type="GO" id="GO:0019825">
    <property type="term" value="F:oxygen binding"/>
    <property type="evidence" value="ECO:0007669"/>
    <property type="project" value="InterPro"/>
</dbReference>
<dbReference type="AlphaFoldDB" id="A0A383V342"/>
<dbReference type="GO" id="GO:0046872">
    <property type="term" value="F:metal ion binding"/>
    <property type="evidence" value="ECO:0007669"/>
    <property type="project" value="UniProtKB-KW"/>
</dbReference>
<keyword evidence="4" id="KW-0408">Iron</keyword>
<feature type="region of interest" description="Disordered" evidence="5">
    <location>
        <begin position="139"/>
        <end position="171"/>
    </location>
</feature>
<reference evidence="6 7" key="1">
    <citation type="submission" date="2016-10" db="EMBL/GenBank/DDBJ databases">
        <authorList>
            <person name="Cai Z."/>
        </authorList>
    </citation>
    <scope>NUCLEOTIDE SEQUENCE [LARGE SCALE GENOMIC DNA]</scope>
</reference>
<feature type="compositionally biased region" description="Low complexity" evidence="5">
    <location>
        <begin position="143"/>
        <end position="152"/>
    </location>
</feature>
<dbReference type="Proteomes" id="UP000256970">
    <property type="component" value="Unassembled WGS sequence"/>
</dbReference>
<accession>A0A383V342</accession>